<dbReference type="Proteomes" id="UP001612928">
    <property type="component" value="Unassembled WGS sequence"/>
</dbReference>
<dbReference type="InterPro" id="IPR058245">
    <property type="entry name" value="NreC/VraR/RcsB-like_REC"/>
</dbReference>
<dbReference type="PANTHER" id="PTHR43214:SF24">
    <property type="entry name" value="TRANSCRIPTIONAL REGULATORY PROTEIN NARL-RELATED"/>
    <property type="match status" value="1"/>
</dbReference>
<feature type="modified residue" description="4-aspartylphosphate" evidence="5">
    <location>
        <position position="55"/>
    </location>
</feature>
<keyword evidence="1 5" id="KW-0597">Phosphoprotein</keyword>
<dbReference type="Pfam" id="PF00196">
    <property type="entry name" value="GerE"/>
    <property type="match status" value="1"/>
</dbReference>
<dbReference type="PROSITE" id="PS00622">
    <property type="entry name" value="HTH_LUXR_1"/>
    <property type="match status" value="1"/>
</dbReference>
<evidence type="ECO:0000256" key="2">
    <source>
        <dbReference type="ARBA" id="ARBA00023015"/>
    </source>
</evidence>
<dbReference type="CDD" id="cd17535">
    <property type="entry name" value="REC_NarL-like"/>
    <property type="match status" value="1"/>
</dbReference>
<dbReference type="PROSITE" id="PS50043">
    <property type="entry name" value="HTH_LUXR_2"/>
    <property type="match status" value="1"/>
</dbReference>
<dbReference type="SMART" id="SM00421">
    <property type="entry name" value="HTH_LUXR"/>
    <property type="match status" value="1"/>
</dbReference>
<evidence type="ECO:0000256" key="1">
    <source>
        <dbReference type="ARBA" id="ARBA00022553"/>
    </source>
</evidence>
<dbReference type="InterPro" id="IPR000792">
    <property type="entry name" value="Tscrpt_reg_LuxR_C"/>
</dbReference>
<dbReference type="CDD" id="cd06170">
    <property type="entry name" value="LuxR_C_like"/>
    <property type="match status" value="1"/>
</dbReference>
<name>A0ABW8A6E9_9ACTN</name>
<dbReference type="Gene3D" id="3.40.50.2300">
    <property type="match status" value="1"/>
</dbReference>
<dbReference type="InterPro" id="IPR011006">
    <property type="entry name" value="CheY-like_superfamily"/>
</dbReference>
<keyword evidence="4" id="KW-0804">Transcription</keyword>
<dbReference type="InterPro" id="IPR016032">
    <property type="entry name" value="Sig_transdc_resp-reg_C-effctor"/>
</dbReference>
<dbReference type="PRINTS" id="PR00038">
    <property type="entry name" value="HTHLUXR"/>
</dbReference>
<evidence type="ECO:0000313" key="8">
    <source>
        <dbReference type="EMBL" id="MFI7442344.1"/>
    </source>
</evidence>
<feature type="domain" description="Response regulatory" evidence="7">
    <location>
        <begin position="4"/>
        <end position="120"/>
    </location>
</feature>
<dbReference type="InterPro" id="IPR001789">
    <property type="entry name" value="Sig_transdc_resp-reg_receiver"/>
</dbReference>
<proteinExistence type="predicted"/>
<evidence type="ECO:0000256" key="4">
    <source>
        <dbReference type="ARBA" id="ARBA00023163"/>
    </source>
</evidence>
<accession>A0ABW8A6E9</accession>
<dbReference type="SUPFAM" id="SSF46894">
    <property type="entry name" value="C-terminal effector domain of the bipartite response regulators"/>
    <property type="match status" value="1"/>
</dbReference>
<evidence type="ECO:0000256" key="5">
    <source>
        <dbReference type="PROSITE-ProRule" id="PRU00169"/>
    </source>
</evidence>
<organism evidence="8 9">
    <name type="scientific">Nonomuraea indica</name>
    <dbReference type="NCBI Taxonomy" id="1581193"/>
    <lineage>
        <taxon>Bacteria</taxon>
        <taxon>Bacillati</taxon>
        <taxon>Actinomycetota</taxon>
        <taxon>Actinomycetes</taxon>
        <taxon>Streptosporangiales</taxon>
        <taxon>Streptosporangiaceae</taxon>
        <taxon>Nonomuraea</taxon>
    </lineage>
</organism>
<dbReference type="SUPFAM" id="SSF52172">
    <property type="entry name" value="CheY-like"/>
    <property type="match status" value="1"/>
</dbReference>
<evidence type="ECO:0000259" key="7">
    <source>
        <dbReference type="PROSITE" id="PS50110"/>
    </source>
</evidence>
<dbReference type="PANTHER" id="PTHR43214">
    <property type="entry name" value="TWO-COMPONENT RESPONSE REGULATOR"/>
    <property type="match status" value="1"/>
</dbReference>
<reference evidence="8 9" key="1">
    <citation type="submission" date="2024-10" db="EMBL/GenBank/DDBJ databases">
        <title>The Natural Products Discovery Center: Release of the First 8490 Sequenced Strains for Exploring Actinobacteria Biosynthetic Diversity.</title>
        <authorList>
            <person name="Kalkreuter E."/>
            <person name="Kautsar S.A."/>
            <person name="Yang D."/>
            <person name="Bader C.D."/>
            <person name="Teijaro C.N."/>
            <person name="Fluegel L."/>
            <person name="Davis C.M."/>
            <person name="Simpson J.R."/>
            <person name="Lauterbach L."/>
            <person name="Steele A.D."/>
            <person name="Gui C."/>
            <person name="Meng S."/>
            <person name="Li G."/>
            <person name="Viehrig K."/>
            <person name="Ye F."/>
            <person name="Su P."/>
            <person name="Kiefer A.F."/>
            <person name="Nichols A."/>
            <person name="Cepeda A.J."/>
            <person name="Yan W."/>
            <person name="Fan B."/>
            <person name="Jiang Y."/>
            <person name="Adhikari A."/>
            <person name="Zheng C.-J."/>
            <person name="Schuster L."/>
            <person name="Cowan T.M."/>
            <person name="Smanski M.J."/>
            <person name="Chevrette M.G."/>
            <person name="De Carvalho L.P.S."/>
            <person name="Shen B."/>
        </authorList>
    </citation>
    <scope>NUCLEOTIDE SEQUENCE [LARGE SCALE GENOMIC DNA]</scope>
    <source>
        <strain evidence="8 9">NPDC049503</strain>
    </source>
</reference>
<evidence type="ECO:0000259" key="6">
    <source>
        <dbReference type="PROSITE" id="PS50043"/>
    </source>
</evidence>
<dbReference type="SMART" id="SM00448">
    <property type="entry name" value="REC"/>
    <property type="match status" value="1"/>
</dbReference>
<evidence type="ECO:0000313" key="9">
    <source>
        <dbReference type="Proteomes" id="UP001612928"/>
    </source>
</evidence>
<dbReference type="InterPro" id="IPR039420">
    <property type="entry name" value="WalR-like"/>
</dbReference>
<protein>
    <submittedName>
        <fullName evidence="8">Response regulator</fullName>
    </submittedName>
</protein>
<keyword evidence="2" id="KW-0805">Transcription regulation</keyword>
<keyword evidence="3" id="KW-0238">DNA-binding</keyword>
<evidence type="ECO:0000256" key="3">
    <source>
        <dbReference type="ARBA" id="ARBA00023125"/>
    </source>
</evidence>
<feature type="domain" description="HTH luxR-type" evidence="6">
    <location>
        <begin position="146"/>
        <end position="211"/>
    </location>
</feature>
<gene>
    <name evidence="8" type="ORF">ACIBP5_20450</name>
</gene>
<comment type="caution">
    <text evidence="8">The sequence shown here is derived from an EMBL/GenBank/DDBJ whole genome shotgun (WGS) entry which is preliminary data.</text>
</comment>
<dbReference type="RefSeq" id="WP_101783503.1">
    <property type="nucleotide sequence ID" value="NZ_JBITMB010000004.1"/>
</dbReference>
<dbReference type="EMBL" id="JBITMB010000004">
    <property type="protein sequence ID" value="MFI7442344.1"/>
    <property type="molecule type" value="Genomic_DNA"/>
</dbReference>
<dbReference type="Pfam" id="PF00072">
    <property type="entry name" value="Response_reg"/>
    <property type="match status" value="1"/>
</dbReference>
<keyword evidence="9" id="KW-1185">Reference proteome</keyword>
<dbReference type="PROSITE" id="PS50110">
    <property type="entry name" value="RESPONSE_REGULATORY"/>
    <property type="match status" value="1"/>
</dbReference>
<sequence>MGIRIVIVDDQAMIRAGLRMIVETEPGMEVVGEAADGREAIVVARRTRPDIVLMDISMPRLDGLSAARELLDTPSPPKVITLTTFDSDENLYAALQAGTSGFLLKVSPPEQLIEAIRVVHAGDALLDPAVTSRVIATFAGRREPAPSPLLAELTPRELEVLRLLARGITNAEIAAELYVGEATVKTHVARVLMKLGLRDRAQAVVFAYETGVVRPGVT</sequence>